<evidence type="ECO:0008006" key="4">
    <source>
        <dbReference type="Google" id="ProtNLM"/>
    </source>
</evidence>
<evidence type="ECO:0000256" key="1">
    <source>
        <dbReference type="SAM" id="Phobius"/>
    </source>
</evidence>
<dbReference type="EMBL" id="JXRP01000019">
    <property type="protein sequence ID" value="KIL44530.1"/>
    <property type="molecule type" value="Genomic_DNA"/>
</dbReference>
<proteinExistence type="predicted"/>
<keyword evidence="3" id="KW-1185">Reference proteome</keyword>
<feature type="transmembrane region" description="Helical" evidence="1">
    <location>
        <begin position="101"/>
        <end position="122"/>
    </location>
</feature>
<organism evidence="2 3">
    <name type="scientific">Jeotgalibacillus soli</name>
    <dbReference type="NCBI Taxonomy" id="889306"/>
    <lineage>
        <taxon>Bacteria</taxon>
        <taxon>Bacillati</taxon>
        <taxon>Bacillota</taxon>
        <taxon>Bacilli</taxon>
        <taxon>Bacillales</taxon>
        <taxon>Caryophanaceae</taxon>
        <taxon>Jeotgalibacillus</taxon>
    </lineage>
</organism>
<dbReference type="AlphaFoldDB" id="A0A0C2R2Q7"/>
<feature type="transmembrane region" description="Helical" evidence="1">
    <location>
        <begin position="12"/>
        <end position="33"/>
    </location>
</feature>
<dbReference type="NCBIfam" id="TIGR04086">
    <property type="entry name" value="TIGR04086_membr"/>
    <property type="match status" value="1"/>
</dbReference>
<dbReference type="Proteomes" id="UP000031938">
    <property type="component" value="Unassembled WGS sequence"/>
</dbReference>
<keyword evidence="1" id="KW-0812">Transmembrane</keyword>
<dbReference type="OrthoDB" id="2988991at2"/>
<keyword evidence="1" id="KW-1133">Transmembrane helix</keyword>
<comment type="caution">
    <text evidence="2">The sequence shown here is derived from an EMBL/GenBank/DDBJ whole genome shotgun (WGS) entry which is preliminary data.</text>
</comment>
<dbReference type="Pfam" id="PF12670">
    <property type="entry name" value="DUF3792"/>
    <property type="match status" value="1"/>
</dbReference>
<dbReference type="RefSeq" id="WP_041090407.1">
    <property type="nucleotide sequence ID" value="NZ_JXRP01000019.1"/>
</dbReference>
<evidence type="ECO:0000313" key="3">
    <source>
        <dbReference type="Proteomes" id="UP000031938"/>
    </source>
</evidence>
<feature type="transmembrane region" description="Helical" evidence="1">
    <location>
        <begin position="45"/>
        <end position="64"/>
    </location>
</feature>
<dbReference type="InterPro" id="IPR023804">
    <property type="entry name" value="DUF3792_TM"/>
</dbReference>
<feature type="transmembrane region" description="Helical" evidence="1">
    <location>
        <begin position="71"/>
        <end position="89"/>
    </location>
</feature>
<evidence type="ECO:0000313" key="2">
    <source>
        <dbReference type="EMBL" id="KIL44530.1"/>
    </source>
</evidence>
<keyword evidence="1" id="KW-0472">Membrane</keyword>
<accession>A0A0C2R2Q7</accession>
<reference evidence="2 3" key="1">
    <citation type="submission" date="2015-01" db="EMBL/GenBank/DDBJ databases">
        <title>Genome sequencing of Jeotgalibacillus soli.</title>
        <authorList>
            <person name="Goh K.M."/>
            <person name="Chan K.-G."/>
            <person name="Yaakop A.S."/>
            <person name="Ee R."/>
            <person name="Gan H.M."/>
            <person name="Chan C.S."/>
        </authorList>
    </citation>
    <scope>NUCLEOTIDE SEQUENCE [LARGE SCALE GENOMIC DNA]</scope>
    <source>
        <strain evidence="2 3">P9</strain>
    </source>
</reference>
<dbReference type="PATRIC" id="fig|889306.3.peg.3511"/>
<sequence>MSAWYQVGKGIAFGLLIIMMTVLVTSFAAATILSLTPIKELDMAHWLEGVTFIILLIGGMVGGAVSKRKGLIVGLVIGLTFFSVSLLLSKEQGIDIWLSSWLRGVLILFISMVGGIVGINLFGGQKEKKG</sequence>
<protein>
    <recommendedName>
        <fullName evidence="4">TIGR04086 family membrane protein</fullName>
    </recommendedName>
</protein>
<name>A0A0C2R2Q7_9BACL</name>
<gene>
    <name evidence="2" type="ORF">KP78_34940</name>
</gene>